<dbReference type="SUPFAM" id="SSF53146">
    <property type="entry name" value="Nitrogenase accessory factor-like"/>
    <property type="match status" value="1"/>
</dbReference>
<dbReference type="RefSeq" id="WP_072910022.1">
    <property type="nucleotide sequence ID" value="NZ_FQZT01000024.1"/>
</dbReference>
<dbReference type="Proteomes" id="UP000184171">
    <property type="component" value="Unassembled WGS sequence"/>
</dbReference>
<dbReference type="EMBL" id="FQZT01000024">
    <property type="protein sequence ID" value="SHJ90384.1"/>
    <property type="molecule type" value="Genomic_DNA"/>
</dbReference>
<dbReference type="InterPro" id="IPR003731">
    <property type="entry name" value="Di-Nase_FeMo-co_biosynth"/>
</dbReference>
<dbReference type="AlphaFoldDB" id="A0A1M6N3W6"/>
<dbReference type="STRING" id="1122189.SAMN02745165_03501"/>
<dbReference type="Pfam" id="PF02579">
    <property type="entry name" value="Nitro_FeMo-Co"/>
    <property type="match status" value="1"/>
</dbReference>
<dbReference type="OrthoDB" id="280278at2"/>
<sequence>MLIAVASQSGIDVDQHFGHAEQFLIFDYGGGSPEPLKTVAVEKYCTSDPNHSFHESRFGAITEALDGCKALLTEMIGEMPKQELLKAGITPVIATGPIADALKLAHDSVCSGGCKGARSEGNCPHA</sequence>
<accession>A0A1M6N3W6</accession>
<proteinExistence type="predicted"/>
<evidence type="ECO:0000259" key="1">
    <source>
        <dbReference type="Pfam" id="PF02579"/>
    </source>
</evidence>
<dbReference type="PANTHER" id="PTHR33937">
    <property type="entry name" value="IRON-MOLYBDENUM PROTEIN-RELATED-RELATED"/>
    <property type="match status" value="1"/>
</dbReference>
<evidence type="ECO:0000313" key="3">
    <source>
        <dbReference type="Proteomes" id="UP000184171"/>
    </source>
</evidence>
<evidence type="ECO:0000313" key="2">
    <source>
        <dbReference type="EMBL" id="SHJ90384.1"/>
    </source>
</evidence>
<keyword evidence="3" id="KW-1185">Reference proteome</keyword>
<dbReference type="Gene3D" id="3.30.420.130">
    <property type="entry name" value="Dinitrogenase iron-molybdenum cofactor biosynthesis domain"/>
    <property type="match status" value="1"/>
</dbReference>
<dbReference type="InterPro" id="IPR051840">
    <property type="entry name" value="NifX/NifY_domain"/>
</dbReference>
<dbReference type="InterPro" id="IPR036105">
    <property type="entry name" value="DiNase_FeMo-co_biosyn_sf"/>
</dbReference>
<feature type="domain" description="Dinitrogenase iron-molybdenum cofactor biosynthesis" evidence="1">
    <location>
        <begin position="11"/>
        <end position="104"/>
    </location>
</feature>
<protein>
    <submittedName>
        <fullName evidence="2">Predicted Fe-Mo cluster-binding protein, NifX family</fullName>
    </submittedName>
</protein>
<name>A0A1M6N3W6_MALRU</name>
<organism evidence="2 3">
    <name type="scientific">Malonomonas rubra DSM 5091</name>
    <dbReference type="NCBI Taxonomy" id="1122189"/>
    <lineage>
        <taxon>Bacteria</taxon>
        <taxon>Pseudomonadati</taxon>
        <taxon>Thermodesulfobacteriota</taxon>
        <taxon>Desulfuromonadia</taxon>
        <taxon>Desulfuromonadales</taxon>
        <taxon>Geopsychrobacteraceae</taxon>
        <taxon>Malonomonas</taxon>
    </lineage>
</organism>
<reference evidence="2 3" key="1">
    <citation type="submission" date="2016-11" db="EMBL/GenBank/DDBJ databases">
        <authorList>
            <person name="Jaros S."/>
            <person name="Januszkiewicz K."/>
            <person name="Wedrychowicz H."/>
        </authorList>
    </citation>
    <scope>NUCLEOTIDE SEQUENCE [LARGE SCALE GENOMIC DNA]</scope>
    <source>
        <strain evidence="2 3">DSM 5091</strain>
    </source>
</reference>
<gene>
    <name evidence="2" type="ORF">SAMN02745165_03501</name>
</gene>
<dbReference type="PANTHER" id="PTHR33937:SF1">
    <property type="entry name" value="IRON-MOLIBDENUM COFACTOR PROCESSING PROTEIN"/>
    <property type="match status" value="1"/>
</dbReference>